<dbReference type="Proteomes" id="UP000306196">
    <property type="component" value="Unassembled WGS sequence"/>
</dbReference>
<feature type="transmembrane region" description="Helical" evidence="1">
    <location>
        <begin position="401"/>
        <end position="422"/>
    </location>
</feature>
<proteinExistence type="predicted"/>
<dbReference type="OrthoDB" id="9769590at2"/>
<dbReference type="GO" id="GO:0005886">
    <property type="term" value="C:plasma membrane"/>
    <property type="evidence" value="ECO:0007669"/>
    <property type="project" value="TreeGrafter"/>
</dbReference>
<dbReference type="RefSeq" id="WP_138088422.1">
    <property type="nucleotide sequence ID" value="NZ_VAUV01000021.1"/>
</dbReference>
<dbReference type="PANTHER" id="PTHR38442:SF1">
    <property type="entry name" value="INNER MEMBRANE PROTEIN"/>
    <property type="match status" value="1"/>
</dbReference>
<dbReference type="PANTHER" id="PTHR38442">
    <property type="entry name" value="INNER MEMBRANE PROTEIN-RELATED"/>
    <property type="match status" value="1"/>
</dbReference>
<dbReference type="Pfam" id="PF04286">
    <property type="entry name" value="DUF445"/>
    <property type="match status" value="1"/>
</dbReference>
<reference evidence="2 3" key="1">
    <citation type="submission" date="2019-05" db="EMBL/GenBank/DDBJ databases">
        <title>Verrucobacter flavum gen. nov., sp. nov. a new member of the family Verrucomicrobiaceae.</title>
        <authorList>
            <person name="Szuroczki S."/>
            <person name="Abbaszade G."/>
            <person name="Szabo A."/>
            <person name="Felfoldi T."/>
            <person name="Schumann P."/>
            <person name="Boka K."/>
            <person name="Keki Z."/>
            <person name="Toumi M."/>
            <person name="Toth E."/>
        </authorList>
    </citation>
    <scope>NUCLEOTIDE SEQUENCE [LARGE SCALE GENOMIC DNA]</scope>
    <source>
        <strain evidence="2 3">MG-N-17</strain>
    </source>
</reference>
<name>A0A5R8K8L9_9BACT</name>
<comment type="caution">
    <text evidence="2">The sequence shown here is derived from an EMBL/GenBank/DDBJ whole genome shotgun (WGS) entry which is preliminary data.</text>
</comment>
<dbReference type="InterPro" id="IPR007383">
    <property type="entry name" value="DUF445"/>
</dbReference>
<evidence type="ECO:0000313" key="2">
    <source>
        <dbReference type="EMBL" id="TLD68668.1"/>
    </source>
</evidence>
<gene>
    <name evidence="2" type="ORF">FEM03_21765</name>
</gene>
<keyword evidence="1" id="KW-0812">Transmembrane</keyword>
<evidence type="ECO:0000313" key="3">
    <source>
        <dbReference type="Proteomes" id="UP000306196"/>
    </source>
</evidence>
<dbReference type="EMBL" id="VAUV01000021">
    <property type="protein sequence ID" value="TLD68668.1"/>
    <property type="molecule type" value="Genomic_DNA"/>
</dbReference>
<keyword evidence="3" id="KW-1185">Reference proteome</keyword>
<feature type="transmembrane region" description="Helical" evidence="1">
    <location>
        <begin position="20"/>
        <end position="38"/>
    </location>
</feature>
<keyword evidence="1" id="KW-0472">Membrane</keyword>
<evidence type="ECO:0000256" key="1">
    <source>
        <dbReference type="SAM" id="Phobius"/>
    </source>
</evidence>
<accession>A0A5R8K8L9</accession>
<keyword evidence="1" id="KW-1133">Transmembrane helix</keyword>
<protein>
    <submittedName>
        <fullName evidence="2">DUF445 domain-containing protein</fullName>
    </submittedName>
</protein>
<dbReference type="AlphaFoldDB" id="A0A5R8K8L9"/>
<sequence length="423" mass="47692">MPIPDLIPPNPALNRRAHRIATGLLVLMAVLYALAKTFEKHHPAWGFLRAFAEAGMIGALADWFAVVALFRHPLGLTWIPHTAIIAKRKDQISESLARFVEQHFLSPTQITARIERIAIVERASTWLQQPGNAEKITDRIAATLPGILEALDDTDMRRFLRDNLLSLATRTPAAPIAGRLLSMLVEKGRHQELLQSALHFGKTILDDNVTLVEERIEIELRKVPRVFGIRRMLVKRTARKIVDNIQASLDSIVAEPDHPMRDQFHHHALDLIHNLEHSPDWLQRLENLKQELLANTTLAHSLDALWTGIKRALIADLSQQQSAINTRLAASFRDIGRSLERDEAFRNKLNLWLKDATHSLATNHSHEIGNLIRDTARQWDGEEMSAKLESQVGSDLQYIRINGTLVGGLVGLLLHTLGLLIWK</sequence>
<organism evidence="2 3">
    <name type="scientific">Phragmitibacter flavus</name>
    <dbReference type="NCBI Taxonomy" id="2576071"/>
    <lineage>
        <taxon>Bacteria</taxon>
        <taxon>Pseudomonadati</taxon>
        <taxon>Verrucomicrobiota</taxon>
        <taxon>Verrucomicrobiia</taxon>
        <taxon>Verrucomicrobiales</taxon>
        <taxon>Verrucomicrobiaceae</taxon>
        <taxon>Phragmitibacter</taxon>
    </lineage>
</organism>
<feature type="transmembrane region" description="Helical" evidence="1">
    <location>
        <begin position="50"/>
        <end position="70"/>
    </location>
</feature>